<feature type="region of interest" description="Disordered" evidence="1">
    <location>
        <begin position="382"/>
        <end position="418"/>
    </location>
</feature>
<feature type="region of interest" description="Disordered" evidence="1">
    <location>
        <begin position="136"/>
        <end position="236"/>
    </location>
</feature>
<protein>
    <submittedName>
        <fullName evidence="2">Uncharacterized protein</fullName>
    </submittedName>
</protein>
<evidence type="ECO:0000313" key="3">
    <source>
        <dbReference type="Proteomes" id="UP001054857"/>
    </source>
</evidence>
<dbReference type="AlphaFoldDB" id="A0AAD3DHJ4"/>
<dbReference type="Proteomes" id="UP001054857">
    <property type="component" value="Unassembled WGS sequence"/>
</dbReference>
<gene>
    <name evidence="2" type="ORF">Agub_g2734</name>
</gene>
<organism evidence="2 3">
    <name type="scientific">Astrephomene gubernaculifera</name>
    <dbReference type="NCBI Taxonomy" id="47775"/>
    <lineage>
        <taxon>Eukaryota</taxon>
        <taxon>Viridiplantae</taxon>
        <taxon>Chlorophyta</taxon>
        <taxon>core chlorophytes</taxon>
        <taxon>Chlorophyceae</taxon>
        <taxon>CS clade</taxon>
        <taxon>Chlamydomonadales</taxon>
        <taxon>Astrephomenaceae</taxon>
        <taxon>Astrephomene</taxon>
    </lineage>
</organism>
<feature type="compositionally biased region" description="Low complexity" evidence="1">
    <location>
        <begin position="144"/>
        <end position="176"/>
    </location>
</feature>
<keyword evidence="3" id="KW-1185">Reference proteome</keyword>
<feature type="non-terminal residue" evidence="2">
    <location>
        <position position="453"/>
    </location>
</feature>
<name>A0AAD3DHJ4_9CHLO</name>
<accession>A0AAD3DHJ4</accession>
<comment type="caution">
    <text evidence="2">The sequence shown here is derived from an EMBL/GenBank/DDBJ whole genome shotgun (WGS) entry which is preliminary data.</text>
</comment>
<proteinExistence type="predicted"/>
<feature type="compositionally biased region" description="Low complexity" evidence="1">
    <location>
        <begin position="70"/>
        <end position="113"/>
    </location>
</feature>
<evidence type="ECO:0000313" key="2">
    <source>
        <dbReference type="EMBL" id="GFR41940.1"/>
    </source>
</evidence>
<reference evidence="2 3" key="1">
    <citation type="journal article" date="2021" name="Sci. Rep.">
        <title>Genome sequencing of the multicellular alga Astrephomene provides insights into convergent evolution of germ-soma differentiation.</title>
        <authorList>
            <person name="Yamashita S."/>
            <person name="Yamamoto K."/>
            <person name="Matsuzaki R."/>
            <person name="Suzuki S."/>
            <person name="Yamaguchi H."/>
            <person name="Hirooka S."/>
            <person name="Minakuchi Y."/>
            <person name="Miyagishima S."/>
            <person name="Kawachi M."/>
            <person name="Toyoda A."/>
            <person name="Nozaki H."/>
        </authorList>
    </citation>
    <scope>NUCLEOTIDE SEQUENCE [LARGE SCALE GENOMIC DNA]</scope>
    <source>
        <strain evidence="2 3">NIES-4017</strain>
    </source>
</reference>
<feature type="compositionally biased region" description="Low complexity" evidence="1">
    <location>
        <begin position="391"/>
        <end position="418"/>
    </location>
</feature>
<sequence>MLLGMRRWAGRRTTEPIPNNMALLGWCRACRTVVQRHHHLLVPRFSPQQQRSSLPYNACSHPSGPGGLAPGSASINGAATSAFPSPAASGLASSTSSPARTAPLVRSASSPHASSLCAAAATGRAATGGRELDVRTWASHSRKGSSSNSSNNNSHARSSYHSASSGRSSNRGSISSKEAAGSRDTKGAPRQRASLGTARPGTFASPSTSAEHRPPRNGSSSSTSSSNSSCPAAAAAPDVPPNPLLAALLRVVTPLEAAGYAYWAVRRTAAWLHGVVLPPQLTVRQADGMQRHQAQQQQEQETMSGGAAVVVEEEGDPRVAAAADAENLDSTHHHLPPPDLELEVQWDQMQTVHSLFSRPGSDWHPSPLQLLPGGRAAFTMSSPLPLPPLSTTPVSSKSSSSSSSSSPLSPSQIPTSTSTPAPVAIVVVRIGCVFNTVLRSNPARVLIRPQPPP</sequence>
<evidence type="ECO:0000256" key="1">
    <source>
        <dbReference type="SAM" id="MobiDB-lite"/>
    </source>
</evidence>
<feature type="compositionally biased region" description="Low complexity" evidence="1">
    <location>
        <begin position="216"/>
        <end position="236"/>
    </location>
</feature>
<feature type="region of interest" description="Disordered" evidence="1">
    <location>
        <begin position="51"/>
        <end position="113"/>
    </location>
</feature>
<dbReference type="EMBL" id="BMAR01000002">
    <property type="protein sequence ID" value="GFR41940.1"/>
    <property type="molecule type" value="Genomic_DNA"/>
</dbReference>